<accession>A0A855GT39</accession>
<dbReference type="Pfam" id="PF13521">
    <property type="entry name" value="AAA_28"/>
    <property type="match status" value="1"/>
</dbReference>
<dbReference type="GO" id="GO:0050262">
    <property type="term" value="F:ribosylnicotinamide kinase activity"/>
    <property type="evidence" value="ECO:0007669"/>
    <property type="project" value="InterPro"/>
</dbReference>
<dbReference type="InterPro" id="IPR004821">
    <property type="entry name" value="Cyt_trans-like"/>
</dbReference>
<proteinExistence type="predicted"/>
<feature type="binding site" evidence="1">
    <location>
        <position position="43"/>
    </location>
    <ligand>
        <name>NAD(+)</name>
        <dbReference type="ChEBI" id="CHEBI:57540"/>
        <label>1</label>
    </ligand>
</feature>
<dbReference type="PANTHER" id="PTHR37512:SF1">
    <property type="entry name" value="NADR_TTD14 AAA DOMAIN-CONTAINING PROTEIN"/>
    <property type="match status" value="1"/>
</dbReference>
<organism evidence="4 5">
    <name type="scientific">Macrococcoides caseolyticum</name>
    <dbReference type="NCBI Taxonomy" id="69966"/>
    <lineage>
        <taxon>Bacteria</taxon>
        <taxon>Bacillati</taxon>
        <taxon>Bacillota</taxon>
        <taxon>Bacilli</taxon>
        <taxon>Bacillales</taxon>
        <taxon>Staphylococcaceae</taxon>
        <taxon>Macrococcoides</taxon>
    </lineage>
</organism>
<dbReference type="InterPro" id="IPR052735">
    <property type="entry name" value="NAD_biosynth-regulator"/>
</dbReference>
<comment type="caution">
    <text evidence="4">The sequence shown here is derived from an EMBL/GenBank/DDBJ whole genome shotgun (WGS) entry which is preliminary data.</text>
</comment>
<keyword evidence="1" id="KW-0547">Nucleotide-binding</keyword>
<dbReference type="AlphaFoldDB" id="A0A855GT39"/>
<dbReference type="InterPro" id="IPR014729">
    <property type="entry name" value="Rossmann-like_a/b/a_fold"/>
</dbReference>
<dbReference type="PANTHER" id="PTHR37512">
    <property type="entry name" value="TRIFUNCTIONAL NAD BIOSYNTHESIS/REGULATOR PROTEIN NADR"/>
    <property type="match status" value="1"/>
</dbReference>
<evidence type="ECO:0008006" key="6">
    <source>
        <dbReference type="Google" id="ProtNLM"/>
    </source>
</evidence>
<dbReference type="Proteomes" id="UP000233482">
    <property type="component" value="Unassembled WGS sequence"/>
</dbReference>
<dbReference type="Pfam" id="PF01467">
    <property type="entry name" value="CTP_transf_like"/>
    <property type="match status" value="1"/>
</dbReference>
<dbReference type="GO" id="GO:0009435">
    <property type="term" value="P:NAD+ biosynthetic process"/>
    <property type="evidence" value="ECO:0007669"/>
    <property type="project" value="InterPro"/>
</dbReference>
<evidence type="ECO:0000259" key="3">
    <source>
        <dbReference type="Pfam" id="PF13521"/>
    </source>
</evidence>
<dbReference type="NCBIfam" id="TIGR00125">
    <property type="entry name" value="cyt_tran_rel"/>
    <property type="match status" value="1"/>
</dbReference>
<feature type="domain" description="NadR/Ttd14 AAA" evidence="3">
    <location>
        <begin position="176"/>
        <end position="343"/>
    </location>
</feature>
<protein>
    <recommendedName>
        <fullName evidence="6">Transcriptional regulator</fullName>
    </recommendedName>
</protein>
<dbReference type="GO" id="GO:0000309">
    <property type="term" value="F:nicotinamide-nucleotide adenylyltransferase activity"/>
    <property type="evidence" value="ECO:0007669"/>
    <property type="project" value="InterPro"/>
</dbReference>
<evidence type="ECO:0000259" key="2">
    <source>
        <dbReference type="Pfam" id="PF01467"/>
    </source>
</evidence>
<dbReference type="Gene3D" id="3.40.50.620">
    <property type="entry name" value="HUPs"/>
    <property type="match status" value="1"/>
</dbReference>
<dbReference type="InterPro" id="IPR016429">
    <property type="entry name" value="NAD_NadR"/>
</dbReference>
<feature type="domain" description="Cytidyltransferase-like" evidence="2">
    <location>
        <begin position="6"/>
        <end position="155"/>
    </location>
</feature>
<dbReference type="RefSeq" id="WP_101042227.1">
    <property type="nucleotide sequence ID" value="NZ_CP073801.1"/>
</dbReference>
<feature type="binding site" evidence="1">
    <location>
        <begin position="75"/>
        <end position="88"/>
    </location>
    <ligand>
        <name>NAD(+)</name>
        <dbReference type="ChEBI" id="CHEBI:57540"/>
        <label>1</label>
    </ligand>
</feature>
<gene>
    <name evidence="4" type="ORF">CW686_07795</name>
</gene>
<evidence type="ECO:0000313" key="4">
    <source>
        <dbReference type="EMBL" id="PKE25945.1"/>
    </source>
</evidence>
<dbReference type="Gene3D" id="3.40.50.300">
    <property type="entry name" value="P-loop containing nucleotide triphosphate hydrolases"/>
    <property type="match status" value="1"/>
</dbReference>
<evidence type="ECO:0000256" key="1">
    <source>
        <dbReference type="PIRSR" id="PIRSR004776-1"/>
    </source>
</evidence>
<feature type="binding site" evidence="1">
    <location>
        <position position="15"/>
    </location>
    <ligand>
        <name>NAD(+)</name>
        <dbReference type="ChEBI" id="CHEBI:57540"/>
        <label>1</label>
    </ligand>
</feature>
<feature type="binding site" evidence="1">
    <location>
        <begin position="8"/>
        <end position="11"/>
    </location>
    <ligand>
        <name>NAD(+)</name>
        <dbReference type="ChEBI" id="CHEBI:57540"/>
        <label>1</label>
    </ligand>
</feature>
<dbReference type="EMBL" id="PIXC01000015">
    <property type="protein sequence ID" value="PKE25945.1"/>
    <property type="molecule type" value="Genomic_DNA"/>
</dbReference>
<evidence type="ECO:0000313" key="5">
    <source>
        <dbReference type="Proteomes" id="UP000233482"/>
    </source>
</evidence>
<dbReference type="SUPFAM" id="SSF52374">
    <property type="entry name" value="Nucleotidylyl transferase"/>
    <property type="match status" value="1"/>
</dbReference>
<dbReference type="InterPro" id="IPR027417">
    <property type="entry name" value="P-loop_NTPase"/>
</dbReference>
<reference evidence="4 5" key="1">
    <citation type="submission" date="2017-12" db="EMBL/GenBank/DDBJ databases">
        <title>Genomics of Macrococcus caseolyticus.</title>
        <authorList>
            <person name="MacFadyen A.C."/>
            <person name="Paterson G.K."/>
        </authorList>
    </citation>
    <scope>NUCLEOTIDE SEQUENCE [LARGE SCALE GENOMIC DNA]</scope>
    <source>
        <strain evidence="4 5">5788_EF188</strain>
    </source>
</reference>
<dbReference type="GO" id="GO:0000166">
    <property type="term" value="F:nucleotide binding"/>
    <property type="evidence" value="ECO:0007669"/>
    <property type="project" value="UniProtKB-KW"/>
</dbReference>
<dbReference type="InterPro" id="IPR038727">
    <property type="entry name" value="NadR/Ttd14_AAA_dom"/>
</dbReference>
<dbReference type="PIRSF" id="PIRSF004776">
    <property type="entry name" value="NadR_NMNAT/RNK"/>
    <property type="match status" value="1"/>
</dbReference>
<name>A0A855GT39_9STAP</name>
<dbReference type="SUPFAM" id="SSF52540">
    <property type="entry name" value="P-loop containing nucleoside triphosphate hydrolases"/>
    <property type="match status" value="1"/>
</dbReference>
<sequence>MRDLGVYFGTFAPCHVGHLEQIIRAKRENKNALVVVSGYDDDRGDKAGMSLTNRVKAMRELLKDDENVTVVTLDETNIPRYPAGWAPWLDLLKDKIQEQAVSLDLPMESVTFYVGEEEYIEPLDTYFTEAFLESEIQITKVDRRITGISGTSIRENPILNWDFVTRPFRRFFVKNILVIGTASTGKTTLVRDLARRYSTSYSLEYSREYQTTRQVRDDELDIKDLHTIGIGQFELNRKHIHSPGTRKVFFADTDVMTTKLYTKLYAPKEDYEKIAPVFDYYISLQTWALIIVLPPTTNYVDDGFRDMSMADEKARLDMHQMFLDEIKYQGLEDRMVVLKGESFQEKYEEAHRLVDEILADGKDN</sequence>